<dbReference type="WBParaSite" id="HPBE_0001421501-mRNA-1">
    <property type="protein sequence ID" value="HPBE_0001421501-mRNA-1"/>
    <property type="gene ID" value="HPBE_0001421501"/>
</dbReference>
<reference evidence="1 2" key="1">
    <citation type="submission" date="2018-11" db="EMBL/GenBank/DDBJ databases">
        <authorList>
            <consortium name="Pathogen Informatics"/>
        </authorList>
    </citation>
    <scope>NUCLEOTIDE SEQUENCE [LARGE SCALE GENOMIC DNA]</scope>
</reference>
<sequence>MMSAYEFFRRTSSVMIRSSGFVLPAVIVVSAAGGCGATLDVVRGPLSTSMKTCPPSDSMKPYYLVMMLIGLRTCRQDASAEGDL</sequence>
<proteinExistence type="predicted"/>
<accession>A0A183FZM2</accession>
<dbReference type="Proteomes" id="UP000050761">
    <property type="component" value="Unassembled WGS sequence"/>
</dbReference>
<gene>
    <name evidence="1" type="ORF">HPBE_LOCUS14216</name>
</gene>
<reference evidence="3" key="2">
    <citation type="submission" date="2019-09" db="UniProtKB">
        <authorList>
            <consortium name="WormBaseParasite"/>
        </authorList>
    </citation>
    <scope>IDENTIFICATION</scope>
</reference>
<name>A0A183FZM2_HELPZ</name>
<evidence type="ECO:0000313" key="3">
    <source>
        <dbReference type="WBParaSite" id="HPBE_0001421501-mRNA-1"/>
    </source>
</evidence>
<evidence type="ECO:0000313" key="2">
    <source>
        <dbReference type="Proteomes" id="UP000050761"/>
    </source>
</evidence>
<dbReference type="AlphaFoldDB" id="A0A183FZM2"/>
<evidence type="ECO:0000313" key="1">
    <source>
        <dbReference type="EMBL" id="VDO98884.1"/>
    </source>
</evidence>
<keyword evidence="2" id="KW-1185">Reference proteome</keyword>
<dbReference type="EMBL" id="UZAH01028257">
    <property type="protein sequence ID" value="VDO98884.1"/>
    <property type="molecule type" value="Genomic_DNA"/>
</dbReference>
<protein>
    <submittedName>
        <fullName evidence="3">Secreted protein</fullName>
    </submittedName>
</protein>
<accession>A0A3P8ATE6</accession>
<organism evidence="2 3">
    <name type="scientific">Heligmosomoides polygyrus</name>
    <name type="common">Parasitic roundworm</name>
    <dbReference type="NCBI Taxonomy" id="6339"/>
    <lineage>
        <taxon>Eukaryota</taxon>
        <taxon>Metazoa</taxon>
        <taxon>Ecdysozoa</taxon>
        <taxon>Nematoda</taxon>
        <taxon>Chromadorea</taxon>
        <taxon>Rhabditida</taxon>
        <taxon>Rhabditina</taxon>
        <taxon>Rhabditomorpha</taxon>
        <taxon>Strongyloidea</taxon>
        <taxon>Heligmosomidae</taxon>
        <taxon>Heligmosomoides</taxon>
    </lineage>
</organism>